<name>A0ABT4VWX9_9RHOB</name>
<dbReference type="InterPro" id="IPR011990">
    <property type="entry name" value="TPR-like_helical_dom_sf"/>
</dbReference>
<keyword evidence="2" id="KW-1185">Reference proteome</keyword>
<organism evidence="1 2">
    <name type="scientific">Aliiroseovarius salicola</name>
    <dbReference type="NCBI Taxonomy" id="3009082"/>
    <lineage>
        <taxon>Bacteria</taxon>
        <taxon>Pseudomonadati</taxon>
        <taxon>Pseudomonadota</taxon>
        <taxon>Alphaproteobacteria</taxon>
        <taxon>Rhodobacterales</taxon>
        <taxon>Paracoccaceae</taxon>
        <taxon>Aliiroseovarius</taxon>
    </lineage>
</organism>
<accession>A0ABT4VWX9</accession>
<dbReference type="Gene3D" id="1.25.40.10">
    <property type="entry name" value="Tetratricopeptide repeat domain"/>
    <property type="match status" value="1"/>
</dbReference>
<proteinExistence type="predicted"/>
<comment type="caution">
    <text evidence="1">The sequence shown here is derived from an EMBL/GenBank/DDBJ whole genome shotgun (WGS) entry which is preliminary data.</text>
</comment>
<dbReference type="RefSeq" id="WP_271052278.1">
    <property type="nucleotide sequence ID" value="NZ_JAQIIO010000001.1"/>
</dbReference>
<evidence type="ECO:0000313" key="2">
    <source>
        <dbReference type="Proteomes" id="UP001528040"/>
    </source>
</evidence>
<gene>
    <name evidence="1" type="ORF">O2N63_01380</name>
</gene>
<evidence type="ECO:0008006" key="3">
    <source>
        <dbReference type="Google" id="ProtNLM"/>
    </source>
</evidence>
<reference evidence="1 2" key="1">
    <citation type="submission" date="2023-01" db="EMBL/GenBank/DDBJ databases">
        <authorList>
            <person name="Yoon J.-W."/>
        </authorList>
    </citation>
    <scope>NUCLEOTIDE SEQUENCE [LARGE SCALE GENOMIC DNA]</scope>
    <source>
        <strain evidence="1 2">KMU-50</strain>
    </source>
</reference>
<dbReference type="EMBL" id="JAQIIO010000001">
    <property type="protein sequence ID" value="MDA5092736.1"/>
    <property type="molecule type" value="Genomic_DNA"/>
</dbReference>
<protein>
    <recommendedName>
        <fullName evidence="3">Co-chaperone DjlA N-terminal domain-containing protein</fullName>
    </recommendedName>
</protein>
<evidence type="ECO:0000313" key="1">
    <source>
        <dbReference type="EMBL" id="MDA5092736.1"/>
    </source>
</evidence>
<sequence length="124" mass="14118">MNTKEYAAMSELFEHGKLEELDTRLKPYIEQDDPDALFLAAHFELDEAVSGEAFDARRVQTLVNLSSRGHARSQYILAWMFRIGDEGLEQCNEKFLLLLGQAALSGDDAAINDFKAQFRIEFNE</sequence>
<dbReference type="Proteomes" id="UP001528040">
    <property type="component" value="Unassembled WGS sequence"/>
</dbReference>